<dbReference type="Proteomes" id="UP000633263">
    <property type="component" value="Unassembled WGS sequence"/>
</dbReference>
<accession>A0ABQ2CS15</accession>
<evidence type="ECO:0000256" key="1">
    <source>
        <dbReference type="SAM" id="MobiDB-lite"/>
    </source>
</evidence>
<proteinExistence type="predicted"/>
<keyword evidence="3" id="KW-1185">Reference proteome</keyword>
<protein>
    <submittedName>
        <fullName evidence="2">Uncharacterized protein</fullName>
    </submittedName>
</protein>
<organism evidence="2 3">
    <name type="scientific">Halopseudomonas pertucinogena</name>
    <dbReference type="NCBI Taxonomy" id="86175"/>
    <lineage>
        <taxon>Bacteria</taxon>
        <taxon>Pseudomonadati</taxon>
        <taxon>Pseudomonadota</taxon>
        <taxon>Gammaproteobacteria</taxon>
        <taxon>Pseudomonadales</taxon>
        <taxon>Pseudomonadaceae</taxon>
        <taxon>Halopseudomonas</taxon>
    </lineage>
</organism>
<feature type="region of interest" description="Disordered" evidence="1">
    <location>
        <begin position="1"/>
        <end position="23"/>
    </location>
</feature>
<name>A0ABQ2CS15_9GAMM</name>
<evidence type="ECO:0000313" key="3">
    <source>
        <dbReference type="Proteomes" id="UP000633263"/>
    </source>
</evidence>
<sequence>MTKKPPLHVIEGSPEQTNTDKLKKARKDNPAAAHLLTCHRCGGAEVIETKVGMIFKNGKAQGGTRQILCAGCFMKGQRVVLC</sequence>
<comment type="caution">
    <text evidence="2">The sequence shown here is derived from an EMBL/GenBank/DDBJ whole genome shotgun (WGS) entry which is preliminary data.</text>
</comment>
<gene>
    <name evidence="2" type="ORF">GCM10009083_24370</name>
</gene>
<dbReference type="EMBL" id="BMNN01000006">
    <property type="protein sequence ID" value="GGJ06479.1"/>
    <property type="molecule type" value="Genomic_DNA"/>
</dbReference>
<evidence type="ECO:0000313" key="2">
    <source>
        <dbReference type="EMBL" id="GGJ06479.1"/>
    </source>
</evidence>
<dbReference type="RefSeq" id="WP_188636929.1">
    <property type="nucleotide sequence ID" value="NZ_BMNN01000006.1"/>
</dbReference>
<reference evidence="3" key="1">
    <citation type="journal article" date="2019" name="Int. J. Syst. Evol. Microbiol.">
        <title>The Global Catalogue of Microorganisms (GCM) 10K type strain sequencing project: providing services to taxonomists for standard genome sequencing and annotation.</title>
        <authorList>
            <consortium name="The Broad Institute Genomics Platform"/>
            <consortium name="The Broad Institute Genome Sequencing Center for Infectious Disease"/>
            <person name="Wu L."/>
            <person name="Ma J."/>
        </authorList>
    </citation>
    <scope>NUCLEOTIDE SEQUENCE [LARGE SCALE GENOMIC DNA]</scope>
    <source>
        <strain evidence="3">JCM 11590</strain>
    </source>
</reference>